<evidence type="ECO:0000313" key="5">
    <source>
        <dbReference type="Proteomes" id="UP001165427"/>
    </source>
</evidence>
<comment type="similarity">
    <text evidence="1">Belongs to the outer membrane factor (OMF) (TC 1.B.17) family.</text>
</comment>
<dbReference type="Proteomes" id="UP001165427">
    <property type="component" value="Unassembled WGS sequence"/>
</dbReference>
<keyword evidence="2" id="KW-0175">Coiled coil</keyword>
<dbReference type="InterPro" id="IPR003423">
    <property type="entry name" value="OMP_efflux"/>
</dbReference>
<sequence>MWRVALCLFAALMPLVAMAADTQPPDTIDIERIDVLDLATAARIALADNPSLEAARARVEQAAQVVRQARSGYWPQLDASASAARVKMSERDLNSQLAIFRALNLPAPDIENPDDYYQADLTASWLVFDGFARRFRLAAARFGEQASGAAREDARRLLLSAVSFAFLQAQLAQENIAIAKADEAFNDRLLSEARLRYDVGAGPLSDVLNFQVRGNTATNRRLQEERAFQASLISLAGLLGLPSGRLPGHVRLASLEPTADRELIDPQTDTDVILQAALDHRPDLRRSDWLVRQAEAGVKTARAGYFPTVAVTGSVFGERPGDMGFNEDDFGNSIGVGLSWNLFAGGLTRARHGEARARLYEIEQLRNSARIDVVAEVQDVITRIETAQRQLTLQEANAELVQQQRDLVEKEYKAGVGSLVRLNEAQRDLTVAQSQLTLSRVALKLAWYDLQTATGQILDTFQAR</sequence>
<reference evidence="4" key="1">
    <citation type="submission" date="2022-04" db="EMBL/GenBank/DDBJ databases">
        <title>Desulfatitalea alkaliphila sp. nov., a novel anaerobic sulfate-reducing bacterium isolated from terrestrial mud volcano, Taman Peninsula, Russia.</title>
        <authorList>
            <person name="Khomyakova M.A."/>
            <person name="Merkel A.Y."/>
            <person name="Slobodkin A.I."/>
        </authorList>
    </citation>
    <scope>NUCLEOTIDE SEQUENCE</scope>
    <source>
        <strain evidence="4">M08but</strain>
    </source>
</reference>
<dbReference type="Pfam" id="PF02321">
    <property type="entry name" value="OEP"/>
    <property type="match status" value="2"/>
</dbReference>
<evidence type="ECO:0000256" key="1">
    <source>
        <dbReference type="ARBA" id="ARBA00007613"/>
    </source>
</evidence>
<name>A0AA41R842_9BACT</name>
<keyword evidence="3" id="KW-0732">Signal</keyword>
<evidence type="ECO:0000256" key="3">
    <source>
        <dbReference type="SAM" id="SignalP"/>
    </source>
</evidence>
<evidence type="ECO:0000313" key="4">
    <source>
        <dbReference type="EMBL" id="MCJ8502735.1"/>
    </source>
</evidence>
<organism evidence="4 5">
    <name type="scientific">Desulfatitalea alkaliphila</name>
    <dbReference type="NCBI Taxonomy" id="2929485"/>
    <lineage>
        <taxon>Bacteria</taxon>
        <taxon>Pseudomonadati</taxon>
        <taxon>Thermodesulfobacteriota</taxon>
        <taxon>Desulfobacteria</taxon>
        <taxon>Desulfobacterales</taxon>
        <taxon>Desulfosarcinaceae</taxon>
        <taxon>Desulfatitalea</taxon>
    </lineage>
</organism>
<dbReference type="AlphaFoldDB" id="A0AA41R842"/>
<dbReference type="Gene3D" id="1.20.1600.10">
    <property type="entry name" value="Outer membrane efflux proteins (OEP)"/>
    <property type="match status" value="1"/>
</dbReference>
<protein>
    <submittedName>
        <fullName evidence="4">TolC family protein</fullName>
    </submittedName>
</protein>
<dbReference type="SUPFAM" id="SSF56954">
    <property type="entry name" value="Outer membrane efflux proteins (OEP)"/>
    <property type="match status" value="1"/>
</dbReference>
<keyword evidence="5" id="KW-1185">Reference proteome</keyword>
<dbReference type="PANTHER" id="PTHR30203">
    <property type="entry name" value="OUTER MEMBRANE CATION EFFLUX PROTEIN"/>
    <property type="match status" value="1"/>
</dbReference>
<evidence type="ECO:0000256" key="2">
    <source>
        <dbReference type="SAM" id="Coils"/>
    </source>
</evidence>
<dbReference type="EMBL" id="JALJRB010000032">
    <property type="protein sequence ID" value="MCJ8502735.1"/>
    <property type="molecule type" value="Genomic_DNA"/>
</dbReference>
<proteinExistence type="inferred from homology"/>
<feature type="signal peptide" evidence="3">
    <location>
        <begin position="1"/>
        <end position="19"/>
    </location>
</feature>
<accession>A0AA41R842</accession>
<feature type="coiled-coil region" evidence="2">
    <location>
        <begin position="384"/>
        <end position="413"/>
    </location>
</feature>
<dbReference type="InterPro" id="IPR010131">
    <property type="entry name" value="MdtP/NodT-like"/>
</dbReference>
<comment type="caution">
    <text evidence="4">The sequence shown here is derived from an EMBL/GenBank/DDBJ whole genome shotgun (WGS) entry which is preliminary data.</text>
</comment>
<dbReference type="GO" id="GO:0015562">
    <property type="term" value="F:efflux transmembrane transporter activity"/>
    <property type="evidence" value="ECO:0007669"/>
    <property type="project" value="InterPro"/>
</dbReference>
<dbReference type="RefSeq" id="WP_246914001.1">
    <property type="nucleotide sequence ID" value="NZ_JALJRB010000032.1"/>
</dbReference>
<feature type="chain" id="PRO_5041359759" evidence="3">
    <location>
        <begin position="20"/>
        <end position="464"/>
    </location>
</feature>
<gene>
    <name evidence="4" type="ORF">MRX98_19320</name>
</gene>